<comment type="caution">
    <text evidence="4">The sequence shown here is derived from an EMBL/GenBank/DDBJ whole genome shotgun (WGS) entry which is preliminary data.</text>
</comment>
<evidence type="ECO:0000256" key="3">
    <source>
        <dbReference type="SAM" id="Phobius"/>
    </source>
</evidence>
<evidence type="ECO:0000256" key="2">
    <source>
        <dbReference type="SAM" id="MobiDB-lite"/>
    </source>
</evidence>
<name>A0A3E2WEW9_9FIRM</name>
<feature type="transmembrane region" description="Helical" evidence="3">
    <location>
        <begin position="78"/>
        <end position="100"/>
    </location>
</feature>
<accession>A0A3E2WEW9</accession>
<evidence type="ECO:0000256" key="1">
    <source>
        <dbReference type="SAM" id="Coils"/>
    </source>
</evidence>
<gene>
    <name evidence="4" type="ORF">DWX41_20790</name>
</gene>
<keyword evidence="3" id="KW-0472">Membrane</keyword>
<evidence type="ECO:0000313" key="4">
    <source>
        <dbReference type="EMBL" id="RGC24849.1"/>
    </source>
</evidence>
<sequence length="103" mass="11637">MDLEHENRLTRVEERSKSNTHRLDKLEPIVEEIHTMSETLVEMASEMKHTNKNVEEIKDKVECMEQEPARKWKDSGKALFNAFLGAIGAAAAGGAIYLLANLK</sequence>
<organism evidence="4 5">
    <name type="scientific">Hungatella hathewayi</name>
    <dbReference type="NCBI Taxonomy" id="154046"/>
    <lineage>
        <taxon>Bacteria</taxon>
        <taxon>Bacillati</taxon>
        <taxon>Bacillota</taxon>
        <taxon>Clostridia</taxon>
        <taxon>Lachnospirales</taxon>
        <taxon>Lachnospiraceae</taxon>
        <taxon>Hungatella</taxon>
    </lineage>
</organism>
<dbReference type="Proteomes" id="UP000261111">
    <property type="component" value="Unassembled WGS sequence"/>
</dbReference>
<dbReference type="RefSeq" id="WP_117441275.1">
    <property type="nucleotide sequence ID" value="NZ_QVIA01000034.1"/>
</dbReference>
<keyword evidence="1" id="KW-0175">Coiled coil</keyword>
<proteinExistence type="predicted"/>
<keyword evidence="3" id="KW-0812">Transmembrane</keyword>
<reference evidence="4 5" key="1">
    <citation type="submission" date="2018-08" db="EMBL/GenBank/DDBJ databases">
        <title>A genome reference for cultivated species of the human gut microbiota.</title>
        <authorList>
            <person name="Zou Y."/>
            <person name="Xue W."/>
            <person name="Luo G."/>
        </authorList>
    </citation>
    <scope>NUCLEOTIDE SEQUENCE [LARGE SCALE GENOMIC DNA]</scope>
    <source>
        <strain evidence="4 5">AF19-21</strain>
    </source>
</reference>
<evidence type="ECO:0000313" key="5">
    <source>
        <dbReference type="Proteomes" id="UP000261111"/>
    </source>
</evidence>
<keyword evidence="3" id="KW-1133">Transmembrane helix</keyword>
<feature type="region of interest" description="Disordered" evidence="2">
    <location>
        <begin position="1"/>
        <end position="22"/>
    </location>
</feature>
<dbReference type="EMBL" id="QVIA01000034">
    <property type="protein sequence ID" value="RGC24849.1"/>
    <property type="molecule type" value="Genomic_DNA"/>
</dbReference>
<feature type="coiled-coil region" evidence="1">
    <location>
        <begin position="40"/>
        <end position="67"/>
    </location>
</feature>
<dbReference type="AlphaFoldDB" id="A0A3E2WEW9"/>
<protein>
    <submittedName>
        <fullName evidence="4">Uncharacterized protein</fullName>
    </submittedName>
</protein>